<dbReference type="PANTHER" id="PTHR30015">
    <property type="entry name" value="MRR RESTRICTION SYSTEM PROTEIN"/>
    <property type="match status" value="1"/>
</dbReference>
<dbReference type="GO" id="GO:0003677">
    <property type="term" value="F:DNA binding"/>
    <property type="evidence" value="ECO:0007669"/>
    <property type="project" value="InterPro"/>
</dbReference>
<gene>
    <name evidence="2" type="ORF">ABLG96_02185</name>
</gene>
<dbReference type="PANTHER" id="PTHR30015:SF7">
    <property type="entry name" value="TYPE IV METHYL-DIRECTED RESTRICTION ENZYME ECOKMRR"/>
    <property type="match status" value="1"/>
</dbReference>
<keyword evidence="2" id="KW-0378">Hydrolase</keyword>
<dbReference type="Gene3D" id="3.40.1350.10">
    <property type="match status" value="1"/>
</dbReference>
<keyword evidence="2" id="KW-0540">Nuclease</keyword>
<dbReference type="InterPro" id="IPR052906">
    <property type="entry name" value="Type_IV_Methyl-Rstrct_Enzyme"/>
</dbReference>
<proteinExistence type="predicted"/>
<dbReference type="RefSeq" id="WP_353649791.1">
    <property type="nucleotide sequence ID" value="NZ_CP159218.1"/>
</dbReference>
<reference evidence="2" key="1">
    <citation type="submission" date="2024-05" db="EMBL/GenBank/DDBJ databases">
        <authorList>
            <person name="Cai S.Y."/>
            <person name="Jin L.M."/>
            <person name="Li H.R."/>
        </authorList>
    </citation>
    <scope>NUCLEOTIDE SEQUENCE</scope>
    <source>
        <strain evidence="2">A5-74</strain>
    </source>
</reference>
<dbReference type="EC" id="3.1.21.-" evidence="2"/>
<dbReference type="SUPFAM" id="SSF52980">
    <property type="entry name" value="Restriction endonuclease-like"/>
    <property type="match status" value="1"/>
</dbReference>
<dbReference type="AlphaFoldDB" id="A0AAU8DQV1"/>
<protein>
    <submittedName>
        <fullName evidence="2">Restriction endonuclease</fullName>
        <ecNumber evidence="2">3.1.21.-</ecNumber>
    </submittedName>
</protein>
<organism evidence="2">
    <name type="scientific">Nakamurella sp. A5-74</name>
    <dbReference type="NCBI Taxonomy" id="3158264"/>
    <lineage>
        <taxon>Bacteria</taxon>
        <taxon>Bacillati</taxon>
        <taxon>Actinomycetota</taxon>
        <taxon>Actinomycetes</taxon>
        <taxon>Nakamurellales</taxon>
        <taxon>Nakamurellaceae</taxon>
        <taxon>Nakamurella</taxon>
    </lineage>
</organism>
<dbReference type="EMBL" id="CP159218">
    <property type="protein sequence ID" value="XCG64178.1"/>
    <property type="molecule type" value="Genomic_DNA"/>
</dbReference>
<keyword evidence="2" id="KW-0255">Endonuclease</keyword>
<sequence>MESGIARIHAEVAAGLLETSCAGARVLRAGCHRLVGGDGLRRRRPAGHPHSTLDDGIIDGIIDQEVLGLSRVYVQAKSCALGTGRPEIQGFVGALHGQQANQGVFITTGRFSSGATNYAEGVATRVVLIGGARLARLMIRHGVGVQVRQTCSVVEIDEDFIE</sequence>
<accession>A0AAU8DQV1</accession>
<dbReference type="Pfam" id="PF04471">
    <property type="entry name" value="Mrr_cat"/>
    <property type="match status" value="1"/>
</dbReference>
<dbReference type="GO" id="GO:0009307">
    <property type="term" value="P:DNA restriction-modification system"/>
    <property type="evidence" value="ECO:0007669"/>
    <property type="project" value="InterPro"/>
</dbReference>
<evidence type="ECO:0000259" key="1">
    <source>
        <dbReference type="Pfam" id="PF04471"/>
    </source>
</evidence>
<dbReference type="InterPro" id="IPR007560">
    <property type="entry name" value="Restrct_endonuc_IV_Mrr"/>
</dbReference>
<evidence type="ECO:0000313" key="2">
    <source>
        <dbReference type="EMBL" id="XCG64178.1"/>
    </source>
</evidence>
<dbReference type="GO" id="GO:0015666">
    <property type="term" value="F:restriction endodeoxyribonuclease activity"/>
    <property type="evidence" value="ECO:0007669"/>
    <property type="project" value="TreeGrafter"/>
</dbReference>
<dbReference type="InterPro" id="IPR011856">
    <property type="entry name" value="tRNA_endonuc-like_dom_sf"/>
</dbReference>
<dbReference type="InterPro" id="IPR011335">
    <property type="entry name" value="Restrct_endonuc-II-like"/>
</dbReference>
<name>A0AAU8DQV1_9ACTN</name>
<feature type="domain" description="Restriction endonuclease type IV Mrr" evidence="1">
    <location>
        <begin position="54"/>
        <end position="138"/>
    </location>
</feature>